<feature type="non-terminal residue" evidence="2">
    <location>
        <position position="502"/>
    </location>
</feature>
<accession>A0AAV5V8S1</accession>
<reference evidence="2" key="1">
    <citation type="submission" date="2023-10" db="EMBL/GenBank/DDBJ databases">
        <title>Genome assembly of Pristionchus species.</title>
        <authorList>
            <person name="Yoshida K."/>
            <person name="Sommer R.J."/>
        </authorList>
    </citation>
    <scope>NUCLEOTIDE SEQUENCE</scope>
    <source>
        <strain evidence="2">RS5133</strain>
    </source>
</reference>
<evidence type="ECO:0000313" key="2">
    <source>
        <dbReference type="EMBL" id="GMT14593.1"/>
    </source>
</evidence>
<feature type="compositionally biased region" description="Basic residues" evidence="1">
    <location>
        <begin position="303"/>
        <end position="315"/>
    </location>
</feature>
<comment type="caution">
    <text evidence="2">The sequence shown here is derived from an EMBL/GenBank/DDBJ whole genome shotgun (WGS) entry which is preliminary data.</text>
</comment>
<evidence type="ECO:0000313" key="3">
    <source>
        <dbReference type="Proteomes" id="UP001432322"/>
    </source>
</evidence>
<feature type="region of interest" description="Disordered" evidence="1">
    <location>
        <begin position="300"/>
        <end position="345"/>
    </location>
</feature>
<feature type="region of interest" description="Disordered" evidence="1">
    <location>
        <begin position="58"/>
        <end position="114"/>
    </location>
</feature>
<proteinExistence type="predicted"/>
<evidence type="ECO:0000256" key="1">
    <source>
        <dbReference type="SAM" id="MobiDB-lite"/>
    </source>
</evidence>
<keyword evidence="3" id="KW-1185">Reference proteome</keyword>
<gene>
    <name evidence="2" type="ORF">PFISCL1PPCAC_5890</name>
</gene>
<feature type="compositionally biased region" description="Low complexity" evidence="1">
    <location>
        <begin position="316"/>
        <end position="332"/>
    </location>
</feature>
<name>A0AAV5V8S1_9BILA</name>
<feature type="non-terminal residue" evidence="2">
    <location>
        <position position="1"/>
    </location>
</feature>
<dbReference type="Proteomes" id="UP001432322">
    <property type="component" value="Unassembled WGS sequence"/>
</dbReference>
<dbReference type="AlphaFoldDB" id="A0AAV5V8S1"/>
<dbReference type="EMBL" id="BTSY01000002">
    <property type="protein sequence ID" value="GMT14593.1"/>
    <property type="molecule type" value="Genomic_DNA"/>
</dbReference>
<sequence>KKEEEEKEEGETIMSEAEIERAKMLMDALRAMKLDVEETLRRISEGDKTVVISPTSVSPIQISSQSSTVTSSTPSSTTSIPSTPSSTPSTTTTRRPVSTTPKPTTTTVSPTATVTVPLPTTRIATVTVPTRKQATVTVSSAKTTTVTVPPTTVSTVTVPTTTVSASTVATAKAATVPVPPTTKTTVTIPTSTVKVEETTKTIDEVNTVDVKIDSDEGVEQAKVTPNNDSVLIVDNSAHIASHRLVGYTKSTSKVIDNNWTRDTKVYKKIPHDNSFLPSEEIELKPKILLKKRHLIQNDNKPAERKRIKKRVKKRMTSIPTPRIPSTTQSIPSTRPPPTVSNSVPSPTQHKVIVTRAVTQPQALIQVAPAAVQPSEQTPPVAARAAPIYRPIYPTLITQQPQYLHPQPLPQQIVQRLTQAQPYSQPLVQPLNQPYSQVYSHQPQSFSHPPIIRYQPIIVYQPIYGRKKREIEKKEEEGRHSILFNLKQKAMEIKKGFSSRFSR</sequence>
<protein>
    <submittedName>
        <fullName evidence="2">Uncharacterized protein</fullName>
    </submittedName>
</protein>
<organism evidence="2 3">
    <name type="scientific">Pristionchus fissidentatus</name>
    <dbReference type="NCBI Taxonomy" id="1538716"/>
    <lineage>
        <taxon>Eukaryota</taxon>
        <taxon>Metazoa</taxon>
        <taxon>Ecdysozoa</taxon>
        <taxon>Nematoda</taxon>
        <taxon>Chromadorea</taxon>
        <taxon>Rhabditida</taxon>
        <taxon>Rhabditina</taxon>
        <taxon>Diplogasteromorpha</taxon>
        <taxon>Diplogasteroidea</taxon>
        <taxon>Neodiplogasteridae</taxon>
        <taxon>Pristionchus</taxon>
    </lineage>
</organism>